<dbReference type="InterPro" id="IPR058240">
    <property type="entry name" value="rSAM_sf"/>
</dbReference>
<dbReference type="SFLD" id="SFLDG01067">
    <property type="entry name" value="SPASM/twitch_domain_containing"/>
    <property type="match status" value="1"/>
</dbReference>
<dbReference type="GO" id="GO:0046872">
    <property type="term" value="F:metal ion binding"/>
    <property type="evidence" value="ECO:0007669"/>
    <property type="project" value="UniProtKB-KW"/>
</dbReference>
<dbReference type="CDD" id="cd01335">
    <property type="entry name" value="Radical_SAM"/>
    <property type="match status" value="1"/>
</dbReference>
<dbReference type="InterPro" id="IPR006638">
    <property type="entry name" value="Elp3/MiaA/NifB-like_rSAM"/>
</dbReference>
<evidence type="ECO:0000259" key="6">
    <source>
        <dbReference type="PROSITE" id="PS51918"/>
    </source>
</evidence>
<dbReference type="PANTHER" id="PTHR11228:SF7">
    <property type="entry name" value="PQQA PEPTIDE CYCLASE"/>
    <property type="match status" value="1"/>
</dbReference>
<dbReference type="InterPro" id="IPR007197">
    <property type="entry name" value="rSAM"/>
</dbReference>
<dbReference type="InterPro" id="IPR013785">
    <property type="entry name" value="Aldolase_TIM"/>
</dbReference>
<accession>A0A5E5BNQ0</accession>
<feature type="domain" description="Radical SAM core" evidence="6">
    <location>
        <begin position="4"/>
        <end position="213"/>
    </location>
</feature>
<organism evidence="7 8">
    <name type="scientific">Pandoraea bronchicola</name>
    <dbReference type="NCBI Taxonomy" id="2508287"/>
    <lineage>
        <taxon>Bacteria</taxon>
        <taxon>Pseudomonadati</taxon>
        <taxon>Pseudomonadota</taxon>
        <taxon>Betaproteobacteria</taxon>
        <taxon>Burkholderiales</taxon>
        <taxon>Burkholderiaceae</taxon>
        <taxon>Pandoraea</taxon>
    </lineage>
</organism>
<reference evidence="7 8" key="1">
    <citation type="submission" date="2019-08" db="EMBL/GenBank/DDBJ databases">
        <authorList>
            <person name="Peeters C."/>
        </authorList>
    </citation>
    <scope>NUCLEOTIDE SEQUENCE [LARGE SCALE GENOMIC DNA]</scope>
    <source>
        <strain evidence="7 8">LMG 20603</strain>
    </source>
</reference>
<dbReference type="AlphaFoldDB" id="A0A5E5BNQ0"/>
<evidence type="ECO:0000256" key="2">
    <source>
        <dbReference type="ARBA" id="ARBA00022691"/>
    </source>
</evidence>
<dbReference type="EMBL" id="CABPST010000001">
    <property type="protein sequence ID" value="VVE86917.1"/>
    <property type="molecule type" value="Genomic_DNA"/>
</dbReference>
<gene>
    <name evidence="7" type="ORF">PBR20603_00841</name>
</gene>
<proteinExistence type="predicted"/>
<dbReference type="SFLD" id="SFLDS00029">
    <property type="entry name" value="Radical_SAM"/>
    <property type="match status" value="1"/>
</dbReference>
<dbReference type="RefSeq" id="WP_150558230.1">
    <property type="nucleotide sequence ID" value="NZ_CABPST010000001.1"/>
</dbReference>
<dbReference type="GO" id="GO:0003824">
    <property type="term" value="F:catalytic activity"/>
    <property type="evidence" value="ECO:0007669"/>
    <property type="project" value="InterPro"/>
</dbReference>
<keyword evidence="5" id="KW-0411">Iron-sulfur</keyword>
<keyword evidence="3" id="KW-0479">Metal-binding</keyword>
<evidence type="ECO:0000313" key="8">
    <source>
        <dbReference type="Proteomes" id="UP000382040"/>
    </source>
</evidence>
<evidence type="ECO:0000256" key="4">
    <source>
        <dbReference type="ARBA" id="ARBA00023004"/>
    </source>
</evidence>
<dbReference type="Gene3D" id="3.20.20.70">
    <property type="entry name" value="Aldolase class I"/>
    <property type="match status" value="1"/>
</dbReference>
<dbReference type="OrthoDB" id="9782387at2"/>
<evidence type="ECO:0000313" key="7">
    <source>
        <dbReference type="EMBL" id="VVE86917.1"/>
    </source>
</evidence>
<keyword evidence="8" id="KW-1185">Reference proteome</keyword>
<sequence length="423" mass="46249">MDTIPLPPTLSLSITSKCSSRCRHCYLVEGNLLNKASLTASQIFDVLDDAAAHGVFMVVLSGGDPVLHPHFSKILKAIESRSMLALPGISGNVLDATHLAGLKDANVPCVQVSLDAALPDAHDRFRGAGHFDAIRRNVTKLREVGIHVNLAICVRRENRDQLLPLIGLARDWGIYRIKIAFYEVFGAVAGAACLAPHERVECIRDVASLAQHDDLPPSLISIPGYDTATGAPFRDTQRPTIPISISASGIVAVGDGGPVIGHLHDTRPVSQQYSEWKCGQLEHQLDILIAQRGADFRVKSIIDVTTPLPGNALVFHEEEGATIIANGNLPWALNRFAKLHELGHLATQTLRPSPTQTPSNRTSERRANLWALDQLRPWLTPSTLNDYAHAAADSEHAMYQRVAQRLAHDLFVENLRTPFHPHK</sequence>
<dbReference type="Proteomes" id="UP000382040">
    <property type="component" value="Unassembled WGS sequence"/>
</dbReference>
<evidence type="ECO:0000256" key="3">
    <source>
        <dbReference type="ARBA" id="ARBA00022723"/>
    </source>
</evidence>
<dbReference type="PANTHER" id="PTHR11228">
    <property type="entry name" value="RADICAL SAM DOMAIN PROTEIN"/>
    <property type="match status" value="1"/>
</dbReference>
<evidence type="ECO:0000256" key="5">
    <source>
        <dbReference type="ARBA" id="ARBA00023014"/>
    </source>
</evidence>
<dbReference type="SMART" id="SM00729">
    <property type="entry name" value="Elp3"/>
    <property type="match status" value="1"/>
</dbReference>
<keyword evidence="2" id="KW-0949">S-adenosyl-L-methionine</keyword>
<dbReference type="SUPFAM" id="SSF102114">
    <property type="entry name" value="Radical SAM enzymes"/>
    <property type="match status" value="1"/>
</dbReference>
<comment type="cofactor">
    <cofactor evidence="1">
        <name>[4Fe-4S] cluster</name>
        <dbReference type="ChEBI" id="CHEBI:49883"/>
    </cofactor>
</comment>
<dbReference type="PROSITE" id="PS51918">
    <property type="entry name" value="RADICAL_SAM"/>
    <property type="match status" value="1"/>
</dbReference>
<keyword evidence="4" id="KW-0408">Iron</keyword>
<dbReference type="InterPro" id="IPR050377">
    <property type="entry name" value="Radical_SAM_PqqE_MftC-like"/>
</dbReference>
<dbReference type="GO" id="GO:0051536">
    <property type="term" value="F:iron-sulfur cluster binding"/>
    <property type="evidence" value="ECO:0007669"/>
    <property type="project" value="UniProtKB-KW"/>
</dbReference>
<protein>
    <submittedName>
        <fullName evidence="7">Coenzyme PQQ synthesis protein E</fullName>
    </submittedName>
</protein>
<dbReference type="Pfam" id="PF04055">
    <property type="entry name" value="Radical_SAM"/>
    <property type="match status" value="1"/>
</dbReference>
<name>A0A5E5BNQ0_9BURK</name>
<evidence type="ECO:0000256" key="1">
    <source>
        <dbReference type="ARBA" id="ARBA00001966"/>
    </source>
</evidence>